<organism evidence="2 3">
    <name type="scientific">Phytophthora citrophthora</name>
    <dbReference type="NCBI Taxonomy" id="4793"/>
    <lineage>
        <taxon>Eukaryota</taxon>
        <taxon>Sar</taxon>
        <taxon>Stramenopiles</taxon>
        <taxon>Oomycota</taxon>
        <taxon>Peronosporomycetes</taxon>
        <taxon>Peronosporales</taxon>
        <taxon>Peronosporaceae</taxon>
        <taxon>Phytophthora</taxon>
    </lineage>
</organism>
<feature type="region of interest" description="Disordered" evidence="1">
    <location>
        <begin position="177"/>
        <end position="259"/>
    </location>
</feature>
<comment type="caution">
    <text evidence="2">The sequence shown here is derived from an EMBL/GenBank/DDBJ whole genome shotgun (WGS) entry which is preliminary data.</text>
</comment>
<feature type="compositionally biased region" description="Polar residues" evidence="1">
    <location>
        <begin position="237"/>
        <end position="252"/>
    </location>
</feature>
<feature type="compositionally biased region" description="Basic residues" evidence="1">
    <location>
        <begin position="218"/>
        <end position="236"/>
    </location>
</feature>
<evidence type="ECO:0000313" key="2">
    <source>
        <dbReference type="EMBL" id="KAK1933982.1"/>
    </source>
</evidence>
<dbReference type="Proteomes" id="UP001259832">
    <property type="component" value="Unassembled WGS sequence"/>
</dbReference>
<feature type="compositionally biased region" description="Polar residues" evidence="1">
    <location>
        <begin position="1"/>
        <end position="18"/>
    </location>
</feature>
<accession>A0AAD9LFS5</accession>
<keyword evidence="3" id="KW-1185">Reference proteome</keyword>
<reference evidence="2" key="1">
    <citation type="submission" date="2023-08" db="EMBL/GenBank/DDBJ databases">
        <title>Reference Genome Resource for the Citrus Pathogen Phytophthora citrophthora.</title>
        <authorList>
            <person name="Moller H."/>
            <person name="Coetzee B."/>
            <person name="Rose L.J."/>
            <person name="Van Niekerk J.M."/>
        </authorList>
    </citation>
    <scope>NUCLEOTIDE SEQUENCE</scope>
    <source>
        <strain evidence="2">STE-U-9442</strain>
    </source>
</reference>
<evidence type="ECO:0000256" key="1">
    <source>
        <dbReference type="SAM" id="MobiDB-lite"/>
    </source>
</evidence>
<name>A0AAD9LFS5_9STRA</name>
<protein>
    <submittedName>
        <fullName evidence="2">Uncharacterized protein</fullName>
    </submittedName>
</protein>
<gene>
    <name evidence="2" type="ORF">P3T76_011742</name>
</gene>
<dbReference type="AlphaFoldDB" id="A0AAD9LFS5"/>
<feature type="compositionally biased region" description="Low complexity" evidence="1">
    <location>
        <begin position="206"/>
        <end position="216"/>
    </location>
</feature>
<feature type="region of interest" description="Disordered" evidence="1">
    <location>
        <begin position="1"/>
        <end position="39"/>
    </location>
</feature>
<feature type="compositionally biased region" description="Polar residues" evidence="1">
    <location>
        <begin position="180"/>
        <end position="191"/>
    </location>
</feature>
<proteinExistence type="predicted"/>
<sequence>MSNMTASGLGVDSSSSMTFPFPTGAGYCRTDEEEEGEEYEVDNCFDYTPEEEDLEMQQTNKVMAAVTNTTSTTTIQQQTSVTLVLGQDINGEVEEKKEVSLGEEEKQIPGSPALIAAEKTKDTVPARLNSSIATPRDDPVCEMDKPSVGEEIASETPPGGETHNERAEEATKYLEEATQVPASKSESQGPTPSALMPAVAIPDTSPKPTQVKTPVTPKKPKRSASKKRKTPPKRNKSGVNRSAKSRRSSQIQHEAPSATCAVPQLADGTEILTHFINLPSSISCNHCGKEMKDSRGNATRHLKSSPVLRTQQLTDAQKEEVVQKDVELPVPVLNRVNTSSGITLVQLMGTEDLAAKVQGAFASTPFAGDAPISRLDPIVKNDVTGLRHLVVVDLLDAVDPLDGPVLQLQTVTPGVEYCTGHDQPASLSKAKARVLEGNCLRFPAPRTVAEQFISPLAKELGLEYAMNQHTANLVSCPRVGIGLDWRFRQTETVVFLLRGEVTWKLIKGEVDYPLGNFEPETWIQEEMDQLAAKVYGLTAGRTGTEGFLLPPRAD</sequence>
<dbReference type="EMBL" id="JASMQC010000027">
    <property type="protein sequence ID" value="KAK1933982.1"/>
    <property type="molecule type" value="Genomic_DNA"/>
</dbReference>
<evidence type="ECO:0000313" key="3">
    <source>
        <dbReference type="Proteomes" id="UP001259832"/>
    </source>
</evidence>